<evidence type="ECO:0000256" key="1">
    <source>
        <dbReference type="SAM" id="MobiDB-lite"/>
    </source>
</evidence>
<accession>A0A368GA41</accession>
<evidence type="ECO:0000313" key="3">
    <source>
        <dbReference type="Proteomes" id="UP000252519"/>
    </source>
</evidence>
<keyword evidence="3" id="KW-1185">Reference proteome</keyword>
<organism evidence="2 3">
    <name type="scientific">Ancylostoma caninum</name>
    <name type="common">Dog hookworm</name>
    <dbReference type="NCBI Taxonomy" id="29170"/>
    <lineage>
        <taxon>Eukaryota</taxon>
        <taxon>Metazoa</taxon>
        <taxon>Ecdysozoa</taxon>
        <taxon>Nematoda</taxon>
        <taxon>Chromadorea</taxon>
        <taxon>Rhabditida</taxon>
        <taxon>Rhabditina</taxon>
        <taxon>Rhabditomorpha</taxon>
        <taxon>Strongyloidea</taxon>
        <taxon>Ancylostomatidae</taxon>
        <taxon>Ancylostomatinae</taxon>
        <taxon>Ancylostoma</taxon>
    </lineage>
</organism>
<comment type="caution">
    <text evidence="2">The sequence shown here is derived from an EMBL/GenBank/DDBJ whole genome shotgun (WGS) entry which is preliminary data.</text>
</comment>
<gene>
    <name evidence="2" type="ORF">ANCCAN_14206</name>
</gene>
<dbReference type="STRING" id="29170.A0A368GA41"/>
<name>A0A368GA41_ANCCA</name>
<dbReference type="Proteomes" id="UP000252519">
    <property type="component" value="Unassembled WGS sequence"/>
</dbReference>
<dbReference type="AlphaFoldDB" id="A0A368GA41"/>
<proteinExistence type="predicted"/>
<dbReference type="EMBL" id="JOJR01000316">
    <property type="protein sequence ID" value="RCN39865.1"/>
    <property type="molecule type" value="Genomic_DNA"/>
</dbReference>
<dbReference type="OrthoDB" id="5841843at2759"/>
<evidence type="ECO:0000313" key="2">
    <source>
        <dbReference type="EMBL" id="RCN39865.1"/>
    </source>
</evidence>
<feature type="region of interest" description="Disordered" evidence="1">
    <location>
        <begin position="190"/>
        <end position="214"/>
    </location>
</feature>
<sequence length="235" mass="26453">MYFFVFLVRILQALELPLAPYNVKVFCRQGRRYNRQVQTALECSSSTTACGFFEFSGPDYQKGINKIGVYECVDNGILHVSDSDEEDNNIELFSELCGAVPQCSSLSLDSLNPAFVKYLIIHHGIQLELLTSRNIRFCCSLFHHTLQKLVTSEVDRLPSVSAPPVHCQSEVCGPEAVGCLLHSLTSDSEEDYEDDARRARRRASQRQVSKRQTDDYDAVEVTTKTSRKLTAFIGI</sequence>
<reference evidence="2 3" key="1">
    <citation type="submission" date="2014-10" db="EMBL/GenBank/DDBJ databases">
        <title>Draft genome of the hookworm Ancylostoma caninum.</title>
        <authorList>
            <person name="Mitreva M."/>
        </authorList>
    </citation>
    <scope>NUCLEOTIDE SEQUENCE [LARGE SCALE GENOMIC DNA]</scope>
    <source>
        <strain evidence="2 3">Baltimore</strain>
    </source>
</reference>
<protein>
    <submittedName>
        <fullName evidence="2">Uncharacterized protein</fullName>
    </submittedName>
</protein>